<dbReference type="STRING" id="4558.A0A1B6PPM8"/>
<evidence type="ECO:0000256" key="2">
    <source>
        <dbReference type="ARBA" id="ARBA00022614"/>
    </source>
</evidence>
<feature type="domain" description="NB-ARC" evidence="8">
    <location>
        <begin position="175"/>
        <end position="343"/>
    </location>
</feature>
<protein>
    <submittedName>
        <fullName evidence="13">Uncharacterized protein</fullName>
    </submittedName>
</protein>
<keyword evidence="2" id="KW-0433">Leucine-rich repeat</keyword>
<gene>
    <name evidence="13" type="ORF">SORBI_3005G019600</name>
</gene>
<dbReference type="Proteomes" id="UP000000768">
    <property type="component" value="Chromosome 5"/>
</dbReference>
<evidence type="ECO:0000313" key="13">
    <source>
        <dbReference type="EMBL" id="KXG27630.1"/>
    </source>
</evidence>
<dbReference type="SUPFAM" id="SSF52540">
    <property type="entry name" value="P-loop containing nucleoside triphosphate hydrolases"/>
    <property type="match status" value="1"/>
</dbReference>
<feature type="domain" description="Disease resistance N-terminal" evidence="9">
    <location>
        <begin position="10"/>
        <end position="97"/>
    </location>
</feature>
<dbReference type="InterPro" id="IPR042197">
    <property type="entry name" value="Apaf_helical"/>
</dbReference>
<name>A0A1B6PPM8_SORBI</name>
<keyword evidence="4" id="KW-0547">Nucleotide-binding</keyword>
<dbReference type="Gene3D" id="3.80.10.10">
    <property type="entry name" value="Ribonuclease Inhibitor"/>
    <property type="match status" value="3"/>
</dbReference>
<dbReference type="Gene3D" id="1.10.10.10">
    <property type="entry name" value="Winged helix-like DNA-binding domain superfamily/Winged helix DNA-binding domain"/>
    <property type="match status" value="1"/>
</dbReference>
<dbReference type="Pfam" id="PF18052">
    <property type="entry name" value="Rx_N"/>
    <property type="match status" value="1"/>
</dbReference>
<evidence type="ECO:0000259" key="11">
    <source>
        <dbReference type="Pfam" id="PF23598"/>
    </source>
</evidence>
<feature type="domain" description="Disease resistance protein winged helix" evidence="10">
    <location>
        <begin position="434"/>
        <end position="503"/>
    </location>
</feature>
<dbReference type="Gene3D" id="3.40.50.300">
    <property type="entry name" value="P-loop containing nucleotide triphosphate hydrolases"/>
    <property type="match status" value="1"/>
</dbReference>
<dbReference type="GO" id="GO:0043531">
    <property type="term" value="F:ADP binding"/>
    <property type="evidence" value="ECO:0007669"/>
    <property type="project" value="InterPro"/>
</dbReference>
<evidence type="ECO:0000256" key="7">
    <source>
        <dbReference type="ARBA" id="ARBA00023054"/>
    </source>
</evidence>
<evidence type="ECO:0000259" key="12">
    <source>
        <dbReference type="Pfam" id="PF25019"/>
    </source>
</evidence>
<dbReference type="GO" id="GO:0002758">
    <property type="term" value="P:innate immune response-activating signaling pathway"/>
    <property type="evidence" value="ECO:0007669"/>
    <property type="project" value="UniProtKB-ARBA"/>
</dbReference>
<dbReference type="FunFam" id="3.40.50.300:FF:001091">
    <property type="entry name" value="Probable disease resistance protein At1g61300"/>
    <property type="match status" value="1"/>
</dbReference>
<dbReference type="FunFam" id="1.10.10.10:FF:000322">
    <property type="entry name" value="Probable disease resistance protein At1g63360"/>
    <property type="match status" value="1"/>
</dbReference>
<keyword evidence="6" id="KW-0067">ATP-binding</keyword>
<feature type="domain" description="R13L1/DRL21-like LRR repeat region" evidence="12">
    <location>
        <begin position="800"/>
        <end position="933"/>
    </location>
</feature>
<keyword evidence="5" id="KW-0611">Plant defense</keyword>
<evidence type="ECO:0000256" key="1">
    <source>
        <dbReference type="ARBA" id="ARBA00008894"/>
    </source>
</evidence>
<dbReference type="InParanoid" id="A0A1B6PPM8"/>
<dbReference type="Pfam" id="PF23598">
    <property type="entry name" value="LRR_14"/>
    <property type="match status" value="1"/>
</dbReference>
<dbReference type="InterPro" id="IPR002182">
    <property type="entry name" value="NB-ARC"/>
</dbReference>
<dbReference type="PRINTS" id="PR00364">
    <property type="entry name" value="DISEASERSIST"/>
</dbReference>
<evidence type="ECO:0000259" key="8">
    <source>
        <dbReference type="Pfam" id="PF00931"/>
    </source>
</evidence>
<dbReference type="SUPFAM" id="SSF52058">
    <property type="entry name" value="L domain-like"/>
    <property type="match status" value="1"/>
</dbReference>
<dbReference type="GO" id="GO:0042742">
    <property type="term" value="P:defense response to bacterium"/>
    <property type="evidence" value="ECO:0007669"/>
    <property type="project" value="UniProtKB-ARBA"/>
</dbReference>
<dbReference type="Pfam" id="PF23559">
    <property type="entry name" value="WHD_DRP"/>
    <property type="match status" value="1"/>
</dbReference>
<dbReference type="Pfam" id="PF25019">
    <property type="entry name" value="LRR_R13L1-DRL21"/>
    <property type="match status" value="1"/>
</dbReference>
<dbReference type="Gene3D" id="1.20.5.4130">
    <property type="match status" value="1"/>
</dbReference>
<dbReference type="Gramene" id="KXG27630">
    <property type="protein sequence ID" value="KXG27630"/>
    <property type="gene ID" value="SORBI_3005G019600"/>
</dbReference>
<evidence type="ECO:0000259" key="10">
    <source>
        <dbReference type="Pfam" id="PF23559"/>
    </source>
</evidence>
<evidence type="ECO:0000256" key="3">
    <source>
        <dbReference type="ARBA" id="ARBA00022737"/>
    </source>
</evidence>
<dbReference type="Pfam" id="PF00931">
    <property type="entry name" value="NB-ARC"/>
    <property type="match status" value="1"/>
</dbReference>
<organism evidence="13 14">
    <name type="scientific">Sorghum bicolor</name>
    <name type="common">Sorghum</name>
    <name type="synonym">Sorghum vulgare</name>
    <dbReference type="NCBI Taxonomy" id="4558"/>
    <lineage>
        <taxon>Eukaryota</taxon>
        <taxon>Viridiplantae</taxon>
        <taxon>Streptophyta</taxon>
        <taxon>Embryophyta</taxon>
        <taxon>Tracheophyta</taxon>
        <taxon>Spermatophyta</taxon>
        <taxon>Magnoliopsida</taxon>
        <taxon>Liliopsida</taxon>
        <taxon>Poales</taxon>
        <taxon>Poaceae</taxon>
        <taxon>PACMAD clade</taxon>
        <taxon>Panicoideae</taxon>
        <taxon>Andropogonodae</taxon>
        <taxon>Andropogoneae</taxon>
        <taxon>Sorghinae</taxon>
        <taxon>Sorghum</taxon>
    </lineage>
</organism>
<evidence type="ECO:0000256" key="6">
    <source>
        <dbReference type="ARBA" id="ARBA00022840"/>
    </source>
</evidence>
<dbReference type="EMBL" id="CM000764">
    <property type="protein sequence ID" value="KXG27630.1"/>
    <property type="molecule type" value="Genomic_DNA"/>
</dbReference>
<dbReference type="GO" id="GO:0005524">
    <property type="term" value="F:ATP binding"/>
    <property type="evidence" value="ECO:0007669"/>
    <property type="project" value="UniProtKB-KW"/>
</dbReference>
<evidence type="ECO:0000256" key="5">
    <source>
        <dbReference type="ARBA" id="ARBA00022821"/>
    </source>
</evidence>
<dbReference type="eggNOG" id="KOG4658">
    <property type="taxonomic scope" value="Eukaryota"/>
</dbReference>
<dbReference type="GO" id="GO:0009626">
    <property type="term" value="P:plant-type hypersensitive response"/>
    <property type="evidence" value="ECO:0007669"/>
    <property type="project" value="UniProtKB-ARBA"/>
</dbReference>
<evidence type="ECO:0000256" key="4">
    <source>
        <dbReference type="ARBA" id="ARBA00022741"/>
    </source>
</evidence>
<dbReference type="InterPro" id="IPR038005">
    <property type="entry name" value="RX-like_CC"/>
</dbReference>
<reference evidence="13 14" key="1">
    <citation type="journal article" date="2009" name="Nature">
        <title>The Sorghum bicolor genome and the diversification of grasses.</title>
        <authorList>
            <person name="Paterson A.H."/>
            <person name="Bowers J.E."/>
            <person name="Bruggmann R."/>
            <person name="Dubchak I."/>
            <person name="Grimwood J."/>
            <person name="Gundlach H."/>
            <person name="Haberer G."/>
            <person name="Hellsten U."/>
            <person name="Mitros T."/>
            <person name="Poliakov A."/>
            <person name="Schmutz J."/>
            <person name="Spannagl M."/>
            <person name="Tang H."/>
            <person name="Wang X."/>
            <person name="Wicker T."/>
            <person name="Bharti A.K."/>
            <person name="Chapman J."/>
            <person name="Feltus F.A."/>
            <person name="Gowik U."/>
            <person name="Grigoriev I.V."/>
            <person name="Lyons E."/>
            <person name="Maher C.A."/>
            <person name="Martis M."/>
            <person name="Narechania A."/>
            <person name="Otillar R.P."/>
            <person name="Penning B.W."/>
            <person name="Salamov A.A."/>
            <person name="Wang Y."/>
            <person name="Zhang L."/>
            <person name="Carpita N.C."/>
            <person name="Freeling M."/>
            <person name="Gingle A.R."/>
            <person name="Hash C.T."/>
            <person name="Keller B."/>
            <person name="Klein P."/>
            <person name="Kresovich S."/>
            <person name="McCann M.C."/>
            <person name="Ming R."/>
            <person name="Peterson D.G."/>
            <person name="Mehboob-ur-Rahman"/>
            <person name="Ware D."/>
            <person name="Westhoff P."/>
            <person name="Mayer K.F."/>
            <person name="Messing J."/>
            <person name="Rokhsar D.S."/>
        </authorList>
    </citation>
    <scope>NUCLEOTIDE SEQUENCE [LARGE SCALE GENOMIC DNA]</scope>
    <source>
        <strain evidence="14">cv. BTx623</strain>
    </source>
</reference>
<dbReference type="PANTHER" id="PTHR36766:SF56">
    <property type="match status" value="1"/>
</dbReference>
<feature type="domain" description="Disease resistance R13L4/SHOC-2-like LRR" evidence="11">
    <location>
        <begin position="1089"/>
        <end position="1200"/>
    </location>
</feature>
<dbReference type="PANTHER" id="PTHR36766">
    <property type="entry name" value="PLANT BROAD-SPECTRUM MILDEW RESISTANCE PROTEIN RPW8"/>
    <property type="match status" value="1"/>
</dbReference>
<dbReference type="SUPFAM" id="SSF52047">
    <property type="entry name" value="RNI-like"/>
    <property type="match status" value="1"/>
</dbReference>
<evidence type="ECO:0000313" key="14">
    <source>
        <dbReference type="Proteomes" id="UP000000768"/>
    </source>
</evidence>
<dbReference type="Gene3D" id="1.10.8.430">
    <property type="entry name" value="Helical domain of apoptotic protease-activating factors"/>
    <property type="match status" value="1"/>
</dbReference>
<dbReference type="FunCoup" id="A0A1B6PPM8">
    <property type="interactions" value="344"/>
</dbReference>
<sequence>MEAAVASGILKIVGNKLVPLLMKEYSSIVGAKKDLQELHGQVVEINSWLESVGDKAVGNDPSFSWLKQLKNIAYDVDDIVDEFQLKAEKHEATASGGIVSKYLCNKPKSIIFQCKAASKIKAIKKEFAGIVKQRKDFSIITNSLPAGHPVHHVNMTVGEMPLLPNIDAASVLGRDKDKGELISKLVEVKGQQTINIVSIVGLGGSGKTTLAKLVFNDGSIINKHFEIKLWVHVSQEFDVAKLVGKLFEAIAGEKCEQYPLQQMSKKISDELTGKRYLLVLDDVWTKNQFLWDQFMVHLKSGTPGSAILLTMRSSDVAGTVGSTYQFSLPFLSLADSWQLFQQSLGMHVKHLESEFVEVGKEIVNKCGGVPLAIKVIAGVLRGKELIGEWQAMRDSNLLDVEGEEASVSVSACLMLSYFHLPSHMKQCFTICSVLPKGYMIDKEHLIDQWIAHDMITPQAGVEFLDIGDKYFNSLVQMSFLQDVAEDWNGRVKCRMHDLVHDLALSILDDKISPAVPKEATSSAKGCRYFSLIERPENLAPKNIFRKARAVYMPWSGDYTNVMALKHAKHLRSVMVGYLDEEGANIISQVKYLKYLSMSLLQRCKTLPEGISDVWSLQALHVTHSNSLVEIPKSIGKMKMLRTLNLSGSIALKSLPDSIGDCHMISSIDLCSCIQLTVLPDSICKLQKLRTLNLSWCRELKCLPDSIGRNKMLRLLRLGFTKVQRLPSSMTKLENLECLDLHDCRSLVELPEGIGNLDKLQVLNLTSCTKLGGMPVGIGQLSRLQKLGLFAIGKGEKFAGISELANVSRLGEELTIIDIQHVMDTNDAHVACLKQKINLQRLELNWMLKNMEEVNTELQQDVLDGLEPPPGIKELYISGYLGRQFAGWMQSQVGGGVQGPAPFPFLRVMWLFDLPKLKHLDVLVELPCLEELGLLWMPSVESICGGPFPSLVKLKMCKLPRLGRVWIVPERTMPDVENEGGCYNYNLTPHFEQVRVGSRLTELKIEDCPKLEVMPHLPPSLQHLVLQGSEQLLQLPGQCQGPSSSPSFNNLKEFELRNVTGMGGWKLLHHMTALESLKIFRFSGVHTEVPASLWSLTSLRSLSLHDWDDICELPESLGELRSLQELIIDRCDRLTSLPQTMGQLTSLQKLVIQSCEALHQLPESLGELRCLQELKINHCHSLTSLPQTMGQLTSLQLLEIGYCDAVQQLPDCLGELCSLRKLEITDLRELTCLPQSICRLTTSLQELRIYACPGIKSLPEGIKDLTSLNLLAILFCPDLERRCKRGTGEDWHLISHIPDIFIGSESDG</sequence>
<keyword evidence="14" id="KW-1185">Reference proteome</keyword>
<dbReference type="InterPro" id="IPR056789">
    <property type="entry name" value="LRR_R13L1-DRL21"/>
</dbReference>
<dbReference type="InterPro" id="IPR058922">
    <property type="entry name" value="WHD_DRP"/>
</dbReference>
<comment type="similarity">
    <text evidence="1">Belongs to the disease resistance NB-LRR family.</text>
</comment>
<dbReference type="InterPro" id="IPR041118">
    <property type="entry name" value="Rx_N"/>
</dbReference>
<keyword evidence="7" id="KW-0175">Coiled coil</keyword>
<dbReference type="InterPro" id="IPR032675">
    <property type="entry name" value="LRR_dom_sf"/>
</dbReference>
<accession>A0A1B6PPM8</accession>
<dbReference type="InterPro" id="IPR036388">
    <property type="entry name" value="WH-like_DNA-bd_sf"/>
</dbReference>
<keyword evidence="3" id="KW-0677">Repeat</keyword>
<evidence type="ECO:0000259" key="9">
    <source>
        <dbReference type="Pfam" id="PF18052"/>
    </source>
</evidence>
<dbReference type="OMA" id="LENDRCD"/>
<dbReference type="CDD" id="cd14798">
    <property type="entry name" value="RX-CC_like"/>
    <property type="match status" value="1"/>
</dbReference>
<reference evidence="14" key="2">
    <citation type="journal article" date="2018" name="Plant J.">
        <title>The Sorghum bicolor reference genome: improved assembly, gene annotations, a transcriptome atlas, and signatures of genome organization.</title>
        <authorList>
            <person name="McCormick R.F."/>
            <person name="Truong S.K."/>
            <person name="Sreedasyam A."/>
            <person name="Jenkins J."/>
            <person name="Shu S."/>
            <person name="Sims D."/>
            <person name="Kennedy M."/>
            <person name="Amirebrahimi M."/>
            <person name="Weers B.D."/>
            <person name="McKinley B."/>
            <person name="Mattison A."/>
            <person name="Morishige D.T."/>
            <person name="Grimwood J."/>
            <person name="Schmutz J."/>
            <person name="Mullet J.E."/>
        </authorList>
    </citation>
    <scope>NUCLEOTIDE SEQUENCE [LARGE SCALE GENOMIC DNA]</scope>
    <source>
        <strain evidence="14">cv. BTx623</strain>
    </source>
</reference>
<dbReference type="InterPro" id="IPR055414">
    <property type="entry name" value="LRR_R13L4/SHOC2-like"/>
</dbReference>
<dbReference type="InterPro" id="IPR027417">
    <property type="entry name" value="P-loop_NTPase"/>
</dbReference>
<proteinExistence type="inferred from homology"/>